<dbReference type="Gene3D" id="3.40.190.10">
    <property type="entry name" value="Periplasmic binding protein-like II"/>
    <property type="match status" value="1"/>
</dbReference>
<keyword evidence="4" id="KW-0507">mRNA processing</keyword>
<dbReference type="InterPro" id="IPR002999">
    <property type="entry name" value="Tudor"/>
</dbReference>
<dbReference type="EMBL" id="JACMRX010000001">
    <property type="protein sequence ID" value="KAF7998178.1"/>
    <property type="molecule type" value="Genomic_DNA"/>
</dbReference>
<dbReference type="Pfam" id="PF06003">
    <property type="entry name" value="SMN_Tudor"/>
    <property type="match status" value="1"/>
</dbReference>
<name>A0A835CY63_APHGI</name>
<dbReference type="PANTHER" id="PTHR39267:SF1">
    <property type="entry name" value="SURVIVAL MOTOR NEURON PROTEIN"/>
    <property type="match status" value="1"/>
</dbReference>
<dbReference type="Pfam" id="PF20635">
    <property type="entry name" value="SMN_YG-box"/>
    <property type="match status" value="1"/>
</dbReference>
<dbReference type="OrthoDB" id="197400at2759"/>
<comment type="caution">
    <text evidence="10">The sequence shown here is derived from an EMBL/GenBank/DDBJ whole genome shotgun (WGS) entry which is preliminary data.</text>
</comment>
<evidence type="ECO:0000313" key="11">
    <source>
        <dbReference type="Proteomes" id="UP000639338"/>
    </source>
</evidence>
<dbReference type="GO" id="GO:0097504">
    <property type="term" value="C:Gemini of Cajal bodies"/>
    <property type="evidence" value="ECO:0007669"/>
    <property type="project" value="UniProtKB-SubCell"/>
</dbReference>
<dbReference type="InterPro" id="IPR047313">
    <property type="entry name" value="SMN_C"/>
</dbReference>
<dbReference type="SUPFAM" id="SSF63748">
    <property type="entry name" value="Tudor/PWWP/MBT"/>
    <property type="match status" value="1"/>
</dbReference>
<gene>
    <name evidence="10" type="ORF">HCN44_009576</name>
</gene>
<accession>A0A835CY63</accession>
<sequence>MSDDGGNVLFVRGNDQDNDDNDIWDDTLLIKAYDKAVNLAKEEVAKRLSLETSSNNVSKKSSTSKQQHNKKSQKKWTVGSPCRAIYSADNEEYEAIITHIFNNNSGTCIVKFVGYGNTEKVQLSSLTESEGLASQTAQAQEAESLKASSDIYSEPEIPEFISHDQSSSSSRNNNEKMDYIESDIPKNSHNNCYQDTGLFSSSSFGCAPPAPPLPPQLMARLPTNDADALSSMLMSWYISGFHTGFYHGMKQSEKNNTNRQRK</sequence>
<evidence type="ECO:0000256" key="8">
    <source>
        <dbReference type="SAM" id="MobiDB-lite"/>
    </source>
</evidence>
<comment type="subcellular location">
    <subcellularLocation>
        <location evidence="1">Cytoplasm</location>
        <location evidence="1">Myofibril</location>
        <location evidence="1">Sarcomere</location>
        <location evidence="1">Z line</location>
    </subcellularLocation>
    <subcellularLocation>
        <location evidence="2">Nucleus</location>
        <location evidence="2">Cajal body</location>
    </subcellularLocation>
    <subcellularLocation>
        <location evidence="7">Nucleus</location>
        <location evidence="7">Gem</location>
    </subcellularLocation>
</comment>
<keyword evidence="6" id="KW-0539">Nucleus</keyword>
<evidence type="ECO:0000259" key="9">
    <source>
        <dbReference type="PROSITE" id="PS50304"/>
    </source>
</evidence>
<dbReference type="InterPro" id="IPR010304">
    <property type="entry name" value="SMN_Tudor"/>
</dbReference>
<dbReference type="SMART" id="SM00333">
    <property type="entry name" value="TUDOR"/>
    <property type="match status" value="1"/>
</dbReference>
<evidence type="ECO:0000256" key="6">
    <source>
        <dbReference type="ARBA" id="ARBA00023242"/>
    </source>
</evidence>
<dbReference type="GO" id="GO:0015030">
    <property type="term" value="C:Cajal body"/>
    <property type="evidence" value="ECO:0007669"/>
    <property type="project" value="UniProtKB-SubCell"/>
</dbReference>
<evidence type="ECO:0000256" key="7">
    <source>
        <dbReference type="ARBA" id="ARBA00034695"/>
    </source>
</evidence>
<feature type="compositionally biased region" description="Low complexity" evidence="8">
    <location>
        <begin position="53"/>
        <end position="66"/>
    </location>
</feature>
<dbReference type="GO" id="GO:0008380">
    <property type="term" value="P:RNA splicing"/>
    <property type="evidence" value="ECO:0007669"/>
    <property type="project" value="UniProtKB-KW"/>
</dbReference>
<dbReference type="InterPro" id="IPR040424">
    <property type="entry name" value="Smn1"/>
</dbReference>
<dbReference type="GO" id="GO:0006397">
    <property type="term" value="P:mRNA processing"/>
    <property type="evidence" value="ECO:0007669"/>
    <property type="project" value="UniProtKB-KW"/>
</dbReference>
<organism evidence="10 11">
    <name type="scientific">Aphidius gifuensis</name>
    <name type="common">Parasitoid wasp</name>
    <dbReference type="NCBI Taxonomy" id="684658"/>
    <lineage>
        <taxon>Eukaryota</taxon>
        <taxon>Metazoa</taxon>
        <taxon>Ecdysozoa</taxon>
        <taxon>Arthropoda</taxon>
        <taxon>Hexapoda</taxon>
        <taxon>Insecta</taxon>
        <taxon>Pterygota</taxon>
        <taxon>Neoptera</taxon>
        <taxon>Endopterygota</taxon>
        <taxon>Hymenoptera</taxon>
        <taxon>Apocrita</taxon>
        <taxon>Ichneumonoidea</taxon>
        <taxon>Braconidae</taxon>
        <taxon>Aphidiinae</taxon>
        <taxon>Aphidius</taxon>
    </lineage>
</organism>
<dbReference type="GO" id="GO:0003723">
    <property type="term" value="F:RNA binding"/>
    <property type="evidence" value="ECO:0007669"/>
    <property type="project" value="InterPro"/>
</dbReference>
<dbReference type="GO" id="GO:0030018">
    <property type="term" value="C:Z disc"/>
    <property type="evidence" value="ECO:0007669"/>
    <property type="project" value="UniProtKB-SubCell"/>
</dbReference>
<evidence type="ECO:0000256" key="4">
    <source>
        <dbReference type="ARBA" id="ARBA00022664"/>
    </source>
</evidence>
<comment type="similarity">
    <text evidence="3">Belongs to the SMN family.</text>
</comment>
<dbReference type="Proteomes" id="UP000639338">
    <property type="component" value="Unassembled WGS sequence"/>
</dbReference>
<evidence type="ECO:0000256" key="1">
    <source>
        <dbReference type="ARBA" id="ARBA00004216"/>
    </source>
</evidence>
<evidence type="ECO:0000256" key="2">
    <source>
        <dbReference type="ARBA" id="ARBA00004408"/>
    </source>
</evidence>
<protein>
    <recommendedName>
        <fullName evidence="9">Tudor domain-containing protein</fullName>
    </recommendedName>
</protein>
<keyword evidence="11" id="KW-1185">Reference proteome</keyword>
<dbReference type="CDD" id="cd22852">
    <property type="entry name" value="SMN_C"/>
    <property type="match status" value="1"/>
</dbReference>
<dbReference type="PANTHER" id="PTHR39267">
    <property type="entry name" value="SURVIVAL MOTOR NEURON-LIKE PROTEIN 1"/>
    <property type="match status" value="1"/>
</dbReference>
<feature type="domain" description="Tudor" evidence="9">
    <location>
        <begin position="75"/>
        <end position="136"/>
    </location>
</feature>
<dbReference type="PROSITE" id="PS50304">
    <property type="entry name" value="TUDOR"/>
    <property type="match status" value="1"/>
</dbReference>
<dbReference type="Pfam" id="PF20636">
    <property type="entry name" value="SMN_G2-BD"/>
    <property type="match status" value="1"/>
</dbReference>
<evidence type="ECO:0000313" key="10">
    <source>
        <dbReference type="EMBL" id="KAF7998178.1"/>
    </source>
</evidence>
<evidence type="ECO:0000256" key="3">
    <source>
        <dbReference type="ARBA" id="ARBA00005371"/>
    </source>
</evidence>
<reference evidence="10 11" key="1">
    <citation type="submission" date="2020-08" db="EMBL/GenBank/DDBJ databases">
        <title>Aphidius gifuensis genome sequencing and assembly.</title>
        <authorList>
            <person name="Du Z."/>
        </authorList>
    </citation>
    <scope>NUCLEOTIDE SEQUENCE [LARGE SCALE GENOMIC DNA]</scope>
    <source>
        <strain evidence="10">YNYX2018</strain>
        <tissue evidence="10">Adults</tissue>
    </source>
</reference>
<feature type="region of interest" description="Disordered" evidence="8">
    <location>
        <begin position="50"/>
        <end position="76"/>
    </location>
</feature>
<dbReference type="AlphaFoldDB" id="A0A835CY63"/>
<dbReference type="Gene3D" id="2.30.30.140">
    <property type="match status" value="1"/>
</dbReference>
<evidence type="ECO:0000256" key="5">
    <source>
        <dbReference type="ARBA" id="ARBA00023187"/>
    </source>
</evidence>
<proteinExistence type="inferred from homology"/>
<dbReference type="InterPro" id="IPR049481">
    <property type="entry name" value="SMN_G2-BD"/>
</dbReference>
<keyword evidence="5" id="KW-0508">mRNA splicing</keyword>